<proteinExistence type="predicted"/>
<evidence type="ECO:0000259" key="2">
    <source>
        <dbReference type="PROSITE" id="PS50157"/>
    </source>
</evidence>
<keyword evidence="1" id="KW-0479">Metal-binding</keyword>
<evidence type="ECO:0000313" key="3">
    <source>
        <dbReference type="EMBL" id="VDM06293.1"/>
    </source>
</evidence>
<evidence type="ECO:0000313" key="4">
    <source>
        <dbReference type="Proteomes" id="UP000275846"/>
    </source>
</evidence>
<dbReference type="SUPFAM" id="SSF57667">
    <property type="entry name" value="beta-beta-alpha zinc fingers"/>
    <property type="match status" value="1"/>
</dbReference>
<protein>
    <submittedName>
        <fullName evidence="5">C2H2-type domain-containing protein</fullName>
    </submittedName>
</protein>
<dbReference type="InterPro" id="IPR036236">
    <property type="entry name" value="Znf_C2H2_sf"/>
</dbReference>
<dbReference type="Proteomes" id="UP000275846">
    <property type="component" value="Unassembled WGS sequence"/>
</dbReference>
<keyword evidence="1" id="KW-0863">Zinc-finger</keyword>
<dbReference type="SMART" id="SM00355">
    <property type="entry name" value="ZnF_C2H2"/>
    <property type="match status" value="2"/>
</dbReference>
<evidence type="ECO:0000313" key="5">
    <source>
        <dbReference type="WBParaSite" id="SSLN_0002064801-mRNA-1"/>
    </source>
</evidence>
<dbReference type="AlphaFoldDB" id="A0A183TTW0"/>
<sequence length="177" mass="20480">MWNRHGIHLNTKLKMYKAVVLTTLLYGVETWNVYSNQARKLNQFHLSCLRFEEIAEATANQPETTSLYSSPVTPTTETTTTFAFNTTTNTISDEDSLLNCPKCDRTFTSRIGLVGHLRIHRRETGEPVPGAPTHNRDRHLFCPHCPRAFTHRMALFGHMRTLRSCHFYLHSHSHYHE</sequence>
<dbReference type="WBParaSite" id="SSLN_0002064801-mRNA-1">
    <property type="protein sequence ID" value="SSLN_0002064801-mRNA-1"/>
    <property type="gene ID" value="SSLN_0002064801"/>
</dbReference>
<name>A0A183TTW0_SCHSO</name>
<reference evidence="3 4" key="2">
    <citation type="submission" date="2018-11" db="EMBL/GenBank/DDBJ databases">
        <authorList>
            <consortium name="Pathogen Informatics"/>
        </authorList>
    </citation>
    <scope>NUCLEOTIDE SEQUENCE [LARGE SCALE GENOMIC DNA]</scope>
    <source>
        <strain evidence="3 4">NST_G2</strain>
    </source>
</reference>
<dbReference type="Pfam" id="PF00096">
    <property type="entry name" value="zf-C2H2"/>
    <property type="match status" value="2"/>
</dbReference>
<evidence type="ECO:0000256" key="1">
    <source>
        <dbReference type="PROSITE-ProRule" id="PRU00042"/>
    </source>
</evidence>
<reference evidence="5" key="1">
    <citation type="submission" date="2016-06" db="UniProtKB">
        <authorList>
            <consortium name="WormBaseParasite"/>
        </authorList>
    </citation>
    <scope>IDENTIFICATION</scope>
</reference>
<dbReference type="PROSITE" id="PS50157">
    <property type="entry name" value="ZINC_FINGER_C2H2_2"/>
    <property type="match status" value="1"/>
</dbReference>
<accession>A0A183TTW0</accession>
<dbReference type="Gene3D" id="3.30.160.60">
    <property type="entry name" value="Classic Zinc Finger"/>
    <property type="match status" value="1"/>
</dbReference>
<dbReference type="InterPro" id="IPR013087">
    <property type="entry name" value="Znf_C2H2_type"/>
</dbReference>
<dbReference type="GO" id="GO:0008270">
    <property type="term" value="F:zinc ion binding"/>
    <property type="evidence" value="ECO:0007669"/>
    <property type="project" value="UniProtKB-KW"/>
</dbReference>
<keyword evidence="1" id="KW-0862">Zinc</keyword>
<keyword evidence="4" id="KW-1185">Reference proteome</keyword>
<organism evidence="5">
    <name type="scientific">Schistocephalus solidus</name>
    <name type="common">Tapeworm</name>
    <dbReference type="NCBI Taxonomy" id="70667"/>
    <lineage>
        <taxon>Eukaryota</taxon>
        <taxon>Metazoa</taxon>
        <taxon>Spiralia</taxon>
        <taxon>Lophotrochozoa</taxon>
        <taxon>Platyhelminthes</taxon>
        <taxon>Cestoda</taxon>
        <taxon>Eucestoda</taxon>
        <taxon>Diphyllobothriidea</taxon>
        <taxon>Diphyllobothriidae</taxon>
        <taxon>Schistocephalus</taxon>
    </lineage>
</organism>
<dbReference type="EMBL" id="UYSU01050381">
    <property type="protein sequence ID" value="VDM06293.1"/>
    <property type="molecule type" value="Genomic_DNA"/>
</dbReference>
<feature type="domain" description="C2H2-type" evidence="2">
    <location>
        <begin position="98"/>
        <end position="125"/>
    </location>
</feature>
<dbReference type="PROSITE" id="PS00028">
    <property type="entry name" value="ZINC_FINGER_C2H2_1"/>
    <property type="match status" value="1"/>
</dbReference>
<gene>
    <name evidence="3" type="ORF">SSLN_LOCUS19907</name>
</gene>